<keyword evidence="9" id="KW-1185">Reference proteome</keyword>
<comment type="caution">
    <text evidence="8">The sequence shown here is derived from an EMBL/GenBank/DDBJ whole genome shotgun (WGS) entry which is preliminary data.</text>
</comment>
<dbReference type="EMBL" id="NGJY01000001">
    <property type="protein sequence ID" value="RSU05049.1"/>
    <property type="molecule type" value="Genomic_DNA"/>
</dbReference>
<accession>A0A430ACW2</accession>
<feature type="domain" description="Cytochrome C biogenesis protein transmembrane" evidence="7">
    <location>
        <begin position="4"/>
        <end position="216"/>
    </location>
</feature>
<keyword evidence="4 6" id="KW-1133">Transmembrane helix</keyword>
<dbReference type="GO" id="GO:0016020">
    <property type="term" value="C:membrane"/>
    <property type="evidence" value="ECO:0007669"/>
    <property type="project" value="UniProtKB-SubCell"/>
</dbReference>
<evidence type="ECO:0000256" key="5">
    <source>
        <dbReference type="ARBA" id="ARBA00023136"/>
    </source>
</evidence>
<dbReference type="PANTHER" id="PTHR31272">
    <property type="entry name" value="CYTOCHROME C-TYPE BIOGENESIS PROTEIN HI_1454-RELATED"/>
    <property type="match status" value="1"/>
</dbReference>
<evidence type="ECO:0000256" key="4">
    <source>
        <dbReference type="ARBA" id="ARBA00022989"/>
    </source>
</evidence>
<evidence type="ECO:0000313" key="9">
    <source>
        <dbReference type="Proteomes" id="UP000287101"/>
    </source>
</evidence>
<reference evidence="8 9" key="1">
    <citation type="submission" date="2017-05" db="EMBL/GenBank/DDBJ databases">
        <title>Vagococcus spp. assemblies.</title>
        <authorList>
            <person name="Gulvik C.A."/>
        </authorList>
    </citation>
    <scope>NUCLEOTIDE SEQUENCE [LARGE SCALE GENOMIC DNA]</scope>
    <source>
        <strain evidence="8 9">CCUG 41755</strain>
    </source>
</reference>
<organism evidence="8 9">
    <name type="scientific">Vagococcus fessus</name>
    <dbReference type="NCBI Taxonomy" id="120370"/>
    <lineage>
        <taxon>Bacteria</taxon>
        <taxon>Bacillati</taxon>
        <taxon>Bacillota</taxon>
        <taxon>Bacilli</taxon>
        <taxon>Lactobacillales</taxon>
        <taxon>Enterococcaceae</taxon>
        <taxon>Vagococcus</taxon>
    </lineage>
</organism>
<comment type="similarity">
    <text evidence="2">Belongs to the DsbD family.</text>
</comment>
<keyword evidence="5 6" id="KW-0472">Membrane</keyword>
<feature type="transmembrane region" description="Helical" evidence="6">
    <location>
        <begin position="122"/>
        <end position="145"/>
    </location>
</feature>
<feature type="transmembrane region" description="Helical" evidence="6">
    <location>
        <begin position="200"/>
        <end position="220"/>
    </location>
</feature>
<protein>
    <recommendedName>
        <fullName evidence="7">Cytochrome C biogenesis protein transmembrane domain-containing protein</fullName>
    </recommendedName>
</protein>
<evidence type="ECO:0000256" key="3">
    <source>
        <dbReference type="ARBA" id="ARBA00022692"/>
    </source>
</evidence>
<gene>
    <name evidence="8" type="ORF">CBF31_03260</name>
</gene>
<feature type="transmembrane region" description="Helical" evidence="6">
    <location>
        <begin position="79"/>
        <end position="101"/>
    </location>
</feature>
<comment type="subcellular location">
    <subcellularLocation>
        <location evidence="1">Membrane</location>
        <topology evidence="1">Multi-pass membrane protein</topology>
    </subcellularLocation>
</comment>
<dbReference type="InterPro" id="IPR051790">
    <property type="entry name" value="Cytochrome_c-biogenesis_DsbD"/>
</dbReference>
<dbReference type="Proteomes" id="UP000287101">
    <property type="component" value="Unassembled WGS sequence"/>
</dbReference>
<dbReference type="InterPro" id="IPR003834">
    <property type="entry name" value="Cyt_c_assmbl_TM_dom"/>
</dbReference>
<dbReference type="RefSeq" id="WP_126830928.1">
    <property type="nucleotide sequence ID" value="NZ_CBCRYB010000007.1"/>
</dbReference>
<feature type="transmembrane region" description="Helical" evidence="6">
    <location>
        <begin position="43"/>
        <end position="64"/>
    </location>
</feature>
<sequence length="229" mass="25165">MTLFLILFLEGILTFISPCILPLMPVYVSYFVGSSQSQNTRTVLSRVVTFTLGFSVVFVLMGLFSGSLSRYLIAYRREIQIVTGTLIMIAGLKITELIPILNKLNMAQLGLKKTVSIKETSGLGTFFFFGTLFALGWTPCLSAYLGTALMLAAQSQSALLGGGLLLVYSIGMSIPFILTTFLLTRFTSGMTWIKQHYRQINIVSGVLMIAVGLSIVTGWVDYLQLLVTR</sequence>
<evidence type="ECO:0000313" key="8">
    <source>
        <dbReference type="EMBL" id="RSU05049.1"/>
    </source>
</evidence>
<feature type="transmembrane region" description="Helical" evidence="6">
    <location>
        <begin position="165"/>
        <end position="188"/>
    </location>
</feature>
<dbReference type="AlphaFoldDB" id="A0A430ACW2"/>
<dbReference type="OrthoDB" id="9803065at2"/>
<evidence type="ECO:0000256" key="1">
    <source>
        <dbReference type="ARBA" id="ARBA00004141"/>
    </source>
</evidence>
<feature type="transmembrane region" description="Helical" evidence="6">
    <location>
        <begin position="6"/>
        <end position="31"/>
    </location>
</feature>
<dbReference type="Pfam" id="PF02683">
    <property type="entry name" value="DsbD_TM"/>
    <property type="match status" value="1"/>
</dbReference>
<dbReference type="GO" id="GO:0017004">
    <property type="term" value="P:cytochrome complex assembly"/>
    <property type="evidence" value="ECO:0007669"/>
    <property type="project" value="InterPro"/>
</dbReference>
<keyword evidence="3 6" id="KW-0812">Transmembrane</keyword>
<dbReference type="PANTHER" id="PTHR31272:SF4">
    <property type="entry name" value="CYTOCHROME C-TYPE BIOGENESIS PROTEIN HI_1454-RELATED"/>
    <property type="match status" value="1"/>
</dbReference>
<proteinExistence type="inferred from homology"/>
<name>A0A430ACW2_9ENTE</name>
<evidence type="ECO:0000256" key="2">
    <source>
        <dbReference type="ARBA" id="ARBA00006143"/>
    </source>
</evidence>
<evidence type="ECO:0000256" key="6">
    <source>
        <dbReference type="SAM" id="Phobius"/>
    </source>
</evidence>
<evidence type="ECO:0000259" key="7">
    <source>
        <dbReference type="Pfam" id="PF02683"/>
    </source>
</evidence>